<dbReference type="Pfam" id="PF18753">
    <property type="entry name" value="Nmad2"/>
    <property type="match status" value="1"/>
</dbReference>
<protein>
    <recommendedName>
        <fullName evidence="1">Nucleotide modification associated domain-containing protein</fullName>
    </recommendedName>
</protein>
<dbReference type="InterPro" id="IPR041180">
    <property type="entry name" value="Nmad2"/>
</dbReference>
<dbReference type="Proteomes" id="UP000004870">
    <property type="component" value="Unassembled WGS sequence"/>
</dbReference>
<name>C8N8U6_CARH6</name>
<keyword evidence="3" id="KW-1185">Reference proteome</keyword>
<reference evidence="2 3" key="1">
    <citation type="submission" date="2009-08" db="EMBL/GenBank/DDBJ databases">
        <authorList>
            <person name="Qin X."/>
            <person name="Bachman B."/>
            <person name="Battles P."/>
            <person name="Bell A."/>
            <person name="Bess C."/>
            <person name="Bickham C."/>
            <person name="Chaboub L."/>
            <person name="Chen D."/>
            <person name="Coyle M."/>
            <person name="Deiros D.R."/>
            <person name="Dinh H."/>
            <person name="Forbes L."/>
            <person name="Fowler G."/>
            <person name="Francisco L."/>
            <person name="Fu Q."/>
            <person name="Gubbala S."/>
            <person name="Hale W."/>
            <person name="Han Y."/>
            <person name="Hemphill L."/>
            <person name="Highlander S.K."/>
            <person name="Hirani K."/>
            <person name="Hogues M."/>
            <person name="Jackson L."/>
            <person name="Jakkamsetti A."/>
            <person name="Javaid M."/>
            <person name="Jiang H."/>
            <person name="Korchina V."/>
            <person name="Kovar C."/>
            <person name="Lara F."/>
            <person name="Lee S."/>
            <person name="Mata R."/>
            <person name="Mathew T."/>
            <person name="Moen C."/>
            <person name="Morales K."/>
            <person name="Munidasa M."/>
            <person name="Nazareth L."/>
            <person name="Ngo R."/>
            <person name="Nguyen L."/>
            <person name="Okwuonu G."/>
            <person name="Ongeri F."/>
            <person name="Patil S."/>
            <person name="Petrosino J."/>
            <person name="Pham C."/>
            <person name="Pham P."/>
            <person name="Pu L.-L."/>
            <person name="Puazo M."/>
            <person name="Raj R."/>
            <person name="Reid J."/>
            <person name="Rouhana J."/>
            <person name="Saada N."/>
            <person name="Shang Y."/>
            <person name="Simmons D."/>
            <person name="Thornton R."/>
            <person name="Warren J."/>
            <person name="Weissenberger G."/>
            <person name="Zhang J."/>
            <person name="Zhang L."/>
            <person name="Zhou C."/>
            <person name="Zhu D."/>
            <person name="Muzny D."/>
            <person name="Worley K."/>
            <person name="Gibbs R."/>
        </authorList>
    </citation>
    <scope>NUCLEOTIDE SEQUENCE [LARGE SCALE GENOMIC DNA]</scope>
    <source>
        <strain evidence="3">ATCC 15826 / DSM 8339 / NCTC 10426 / 6573</strain>
    </source>
</reference>
<dbReference type="EMBL" id="ACKY01000046">
    <property type="protein sequence ID" value="EEV88932.1"/>
    <property type="molecule type" value="Genomic_DNA"/>
</dbReference>
<gene>
    <name evidence="2" type="ORF">HMPREF0198_0924</name>
</gene>
<feature type="domain" description="Nucleotide modification associated" evidence="1">
    <location>
        <begin position="14"/>
        <end position="185"/>
    </location>
</feature>
<dbReference type="HOGENOM" id="CLU_1101331_0_0_6"/>
<organism evidence="2 3">
    <name type="scientific">Cardiobacterium hominis (strain ATCC 15826 / DSM 8339 / NCTC 10426 / 6573)</name>
    <dbReference type="NCBI Taxonomy" id="638300"/>
    <lineage>
        <taxon>Bacteria</taxon>
        <taxon>Pseudomonadati</taxon>
        <taxon>Pseudomonadota</taxon>
        <taxon>Gammaproteobacteria</taxon>
        <taxon>Cardiobacteriales</taxon>
        <taxon>Cardiobacteriaceae</taxon>
        <taxon>Cardiobacterium</taxon>
    </lineage>
</organism>
<dbReference type="STRING" id="2718.CHUV0807_1221"/>
<evidence type="ECO:0000259" key="1">
    <source>
        <dbReference type="Pfam" id="PF18753"/>
    </source>
</evidence>
<accession>C8N8U6</accession>
<proteinExistence type="predicted"/>
<comment type="caution">
    <text evidence="2">The sequence shown here is derived from an EMBL/GenBank/DDBJ whole genome shotgun (WGS) entry which is preliminary data.</text>
</comment>
<evidence type="ECO:0000313" key="3">
    <source>
        <dbReference type="Proteomes" id="UP000004870"/>
    </source>
</evidence>
<dbReference type="AlphaFoldDB" id="C8N8U6"/>
<sequence length="252" mass="27816">MEVLFMFTFAPHARLFSFPVFFDGGCAPFVRDGLASFALTQPQVRAQAQVDDVLLGLADEDGRVRMVFALVVDAVLPWMDYSAQCRTGERRRVPRNVLDAADAIFPPQGRNPLPSWSGHIAADFARDVEEGRHALTSRRFWYFGQGERIAAWLPDDLQALLPSAGFRQRANAPLMPRFAAFFNELLTAHGAQEYGSYGQPREQPVLEGFDFIMSCSTLSASADGCGAQVEGRVPLDVLRDAERANDAMGEAL</sequence>
<evidence type="ECO:0000313" key="2">
    <source>
        <dbReference type="EMBL" id="EEV88932.1"/>
    </source>
</evidence>